<dbReference type="HOGENOM" id="CLU_033332_2_4_5"/>
<dbReference type="PANTHER" id="PTHR30244">
    <property type="entry name" value="TRANSAMINASE"/>
    <property type="match status" value="1"/>
</dbReference>
<reference evidence="5" key="1">
    <citation type="submission" date="2008-12" db="EMBL/GenBank/DDBJ databases">
        <title>Complete sequence of chromosome of Methylobacterium chloromethanicum CM4.</title>
        <authorList>
            <consortium name="US DOE Joint Genome Institute"/>
            <person name="Lucas S."/>
            <person name="Copeland A."/>
            <person name="Lapidus A."/>
            <person name="Glavina del Rio T."/>
            <person name="Dalin E."/>
            <person name="Tice H."/>
            <person name="Bruce D."/>
            <person name="Goodwin L."/>
            <person name="Pitluck S."/>
            <person name="Chertkov O."/>
            <person name="Brettin T."/>
            <person name="Detter J.C."/>
            <person name="Han C."/>
            <person name="Larimer F."/>
            <person name="Land M."/>
            <person name="Hauser L."/>
            <person name="Kyrpides N."/>
            <person name="Mikhailova N."/>
            <person name="Marx C."/>
            <person name="Richardson P."/>
        </authorList>
    </citation>
    <scope>NUCLEOTIDE SEQUENCE [LARGE SCALE GENOMIC DNA]</scope>
    <source>
        <strain evidence="5">CM4 / NCIMB 13688</strain>
    </source>
</reference>
<proteinExistence type="inferred from homology"/>
<dbReference type="InterPro" id="IPR000653">
    <property type="entry name" value="DegT/StrS_aminotransferase"/>
</dbReference>
<keyword evidence="4" id="KW-0808">Transferase</keyword>
<dbReference type="PANTHER" id="PTHR30244:SF30">
    <property type="entry name" value="BLR5990 PROTEIN"/>
    <property type="match status" value="1"/>
</dbReference>
<protein>
    <submittedName>
        <fullName evidence="4">DegT/DnrJ/EryC1/StrS aminotransferase</fullName>
    </submittedName>
</protein>
<dbReference type="Gene3D" id="3.40.640.10">
    <property type="entry name" value="Type I PLP-dependent aspartate aminotransferase-like (Major domain)"/>
    <property type="match status" value="1"/>
</dbReference>
<dbReference type="GO" id="GO:0000271">
    <property type="term" value="P:polysaccharide biosynthetic process"/>
    <property type="evidence" value="ECO:0007669"/>
    <property type="project" value="TreeGrafter"/>
</dbReference>
<dbReference type="SUPFAM" id="SSF53383">
    <property type="entry name" value="PLP-dependent transferases"/>
    <property type="match status" value="1"/>
</dbReference>
<organism evidence="4 5">
    <name type="scientific">Methylorubrum extorquens (strain CM4 / NCIMB 13688)</name>
    <name type="common">Methylobacterium extorquens</name>
    <dbReference type="NCBI Taxonomy" id="440085"/>
    <lineage>
        <taxon>Bacteria</taxon>
        <taxon>Pseudomonadati</taxon>
        <taxon>Pseudomonadota</taxon>
        <taxon>Alphaproteobacteria</taxon>
        <taxon>Hyphomicrobiales</taxon>
        <taxon>Methylobacteriaceae</taxon>
        <taxon>Methylorubrum</taxon>
    </lineage>
</organism>
<dbReference type="Proteomes" id="UP000002385">
    <property type="component" value="Chromosome"/>
</dbReference>
<feature type="modified residue" description="N6-(pyridoxal phosphate)lysine" evidence="2">
    <location>
        <position position="199"/>
    </location>
</feature>
<feature type="active site" description="Proton acceptor" evidence="1">
    <location>
        <position position="199"/>
    </location>
</feature>
<comment type="similarity">
    <text evidence="3">Belongs to the DegT/DnrJ/EryC1 family.</text>
</comment>
<dbReference type="AlphaFoldDB" id="B7KYP0"/>
<dbReference type="EMBL" id="CP001298">
    <property type="protein sequence ID" value="ACK84791.1"/>
    <property type="molecule type" value="Genomic_DNA"/>
</dbReference>
<keyword evidence="2 3" id="KW-0663">Pyridoxal phosphate</keyword>
<dbReference type="InterPro" id="IPR015424">
    <property type="entry name" value="PyrdxlP-dep_Trfase"/>
</dbReference>
<dbReference type="GO" id="GO:0008483">
    <property type="term" value="F:transaminase activity"/>
    <property type="evidence" value="ECO:0007669"/>
    <property type="project" value="UniProtKB-KW"/>
</dbReference>
<reference evidence="4 5" key="2">
    <citation type="journal article" date="2012" name="J. Bacteriol.">
        <title>Complete genome sequences of six strains of the genus Methylobacterium.</title>
        <authorList>
            <person name="Marx C.J."/>
            <person name="Bringel F."/>
            <person name="Chistoserdova L."/>
            <person name="Moulin L."/>
            <person name="Farhan Ul Haque M."/>
            <person name="Fleischman D.E."/>
            <person name="Gruffaz C."/>
            <person name="Jourand P."/>
            <person name="Knief C."/>
            <person name="Lee M.C."/>
            <person name="Muller E.E."/>
            <person name="Nadalig T."/>
            <person name="Peyraud R."/>
            <person name="Roselli S."/>
            <person name="Russ L."/>
            <person name="Goodwin L.A."/>
            <person name="Ivanova N."/>
            <person name="Kyrpides N."/>
            <person name="Lajus A."/>
            <person name="Land M.L."/>
            <person name="Medigue C."/>
            <person name="Mikhailova N."/>
            <person name="Nolan M."/>
            <person name="Woyke T."/>
            <person name="Stolyar S."/>
            <person name="Vorholt J.A."/>
            <person name="Vuilleumier S."/>
        </authorList>
    </citation>
    <scope>NUCLEOTIDE SEQUENCE [LARGE SCALE GENOMIC DNA]</scope>
    <source>
        <strain evidence="5">CM4 / NCIMB 13688</strain>
    </source>
</reference>
<evidence type="ECO:0000256" key="2">
    <source>
        <dbReference type="PIRSR" id="PIRSR000390-2"/>
    </source>
</evidence>
<gene>
    <name evidence="4" type="ordered locus">Mchl_3986</name>
</gene>
<evidence type="ECO:0000313" key="4">
    <source>
        <dbReference type="EMBL" id="ACK84791.1"/>
    </source>
</evidence>
<evidence type="ECO:0000256" key="1">
    <source>
        <dbReference type="PIRSR" id="PIRSR000390-1"/>
    </source>
</evidence>
<sequence>MIPLAIPNLAGREAEYLQECVATTFVSTVGPFVGRFEAAVAAAAGAEAAVSTSAGTTAIHAALVALGVERDDLVIVPALTFIATVSGIHWAGGRPWFAESAPESWTLDPGRIETLLAREVVMDGTGVARHRATGLRVKAMVPVYTLGNPPDMDRLVEVARRYGLSILADAAAALGATYRGRPLGEFGADLSIISFNGNKTVTAGGGGAVVGKAELIDRVRHLVTTARVGSDYLHDAVGFNYRITNIQAAVGLAQMERLDALVERKREIRRRYDDAFEGVPGLRPFPSPEWGRSADWFSGVVVEGMTEPGMKRFVAGLRKRRIDARPFWIPMHLQPPLQHHLADDLTFTEGLWHQVLTLPCSTSLTHADQDHVVAAVRAQLAAG</sequence>
<dbReference type="Gene3D" id="3.90.1150.10">
    <property type="entry name" value="Aspartate Aminotransferase, domain 1"/>
    <property type="match status" value="1"/>
</dbReference>
<dbReference type="GO" id="GO:0030170">
    <property type="term" value="F:pyridoxal phosphate binding"/>
    <property type="evidence" value="ECO:0007669"/>
    <property type="project" value="TreeGrafter"/>
</dbReference>
<dbReference type="InterPro" id="IPR015421">
    <property type="entry name" value="PyrdxlP-dep_Trfase_major"/>
</dbReference>
<keyword evidence="4" id="KW-0032">Aminotransferase</keyword>
<evidence type="ECO:0000313" key="5">
    <source>
        <dbReference type="Proteomes" id="UP000002385"/>
    </source>
</evidence>
<evidence type="ECO:0000256" key="3">
    <source>
        <dbReference type="RuleBase" id="RU004508"/>
    </source>
</evidence>
<accession>B7KYP0</accession>
<dbReference type="KEGG" id="mch:Mchl_3986"/>
<dbReference type="PIRSF" id="PIRSF000390">
    <property type="entry name" value="PLP_StrS"/>
    <property type="match status" value="1"/>
</dbReference>
<name>B7KYP0_METC4</name>
<dbReference type="InterPro" id="IPR015422">
    <property type="entry name" value="PyrdxlP-dep_Trfase_small"/>
</dbReference>
<dbReference type="Pfam" id="PF01041">
    <property type="entry name" value="DegT_DnrJ_EryC1"/>
    <property type="match status" value="1"/>
</dbReference>